<feature type="transmembrane region" description="Helical" evidence="8">
    <location>
        <begin position="194"/>
        <end position="213"/>
    </location>
</feature>
<evidence type="ECO:0000256" key="6">
    <source>
        <dbReference type="SAM" id="Coils"/>
    </source>
</evidence>
<accession>A0AAV3YKD4</accession>
<gene>
    <name evidence="9" type="ORF">PoB_000899900</name>
</gene>
<feature type="compositionally biased region" description="Basic residues" evidence="7">
    <location>
        <begin position="78"/>
        <end position="89"/>
    </location>
</feature>
<comment type="similarity">
    <text evidence="2">Belongs to the TMEM120 family.</text>
</comment>
<keyword evidence="10" id="KW-1185">Reference proteome</keyword>
<evidence type="ECO:0000256" key="4">
    <source>
        <dbReference type="ARBA" id="ARBA00022989"/>
    </source>
</evidence>
<comment type="caution">
    <text evidence="9">The sequence shown here is derived from an EMBL/GenBank/DDBJ whole genome shotgun (WGS) entry which is preliminary data.</text>
</comment>
<protein>
    <submittedName>
        <fullName evidence="9">Mediator of RNA polymerase ii transcription subunit 19-like</fullName>
    </submittedName>
</protein>
<dbReference type="GO" id="GO:0016020">
    <property type="term" value="C:membrane"/>
    <property type="evidence" value="ECO:0007669"/>
    <property type="project" value="UniProtKB-SubCell"/>
</dbReference>
<feature type="transmembrane region" description="Helical" evidence="8">
    <location>
        <begin position="310"/>
        <end position="343"/>
    </location>
</feature>
<dbReference type="Pfam" id="PF07851">
    <property type="entry name" value="TMEM120A-B"/>
    <property type="match status" value="2"/>
</dbReference>
<feature type="region of interest" description="Disordered" evidence="7">
    <location>
        <begin position="37"/>
        <end position="124"/>
    </location>
</feature>
<evidence type="ECO:0000256" key="5">
    <source>
        <dbReference type="ARBA" id="ARBA00023136"/>
    </source>
</evidence>
<evidence type="ECO:0000256" key="3">
    <source>
        <dbReference type="ARBA" id="ARBA00022692"/>
    </source>
</evidence>
<evidence type="ECO:0000256" key="2">
    <source>
        <dbReference type="ARBA" id="ARBA00009700"/>
    </source>
</evidence>
<evidence type="ECO:0000313" key="10">
    <source>
        <dbReference type="Proteomes" id="UP000735302"/>
    </source>
</evidence>
<evidence type="ECO:0000256" key="1">
    <source>
        <dbReference type="ARBA" id="ARBA00004141"/>
    </source>
</evidence>
<evidence type="ECO:0000313" key="9">
    <source>
        <dbReference type="EMBL" id="GFN82493.1"/>
    </source>
</evidence>
<dbReference type="PANTHER" id="PTHR21433:SF0">
    <property type="entry name" value="TRANSMEMBRANE PROTEIN 120 HOMOLOG"/>
    <property type="match status" value="1"/>
</dbReference>
<dbReference type="InterPro" id="IPR012926">
    <property type="entry name" value="TMEM120A/B"/>
</dbReference>
<proteinExistence type="inferred from homology"/>
<keyword evidence="3 8" id="KW-0812">Transmembrane</keyword>
<dbReference type="AlphaFoldDB" id="A0AAV3YKD4"/>
<feature type="coiled-coil region" evidence="6">
    <location>
        <begin position="132"/>
        <end position="178"/>
    </location>
</feature>
<feature type="transmembrane region" description="Helical" evidence="8">
    <location>
        <begin position="257"/>
        <end position="276"/>
    </location>
</feature>
<feature type="compositionally biased region" description="Polar residues" evidence="7">
    <location>
        <begin position="58"/>
        <end position="75"/>
    </location>
</feature>
<dbReference type="Proteomes" id="UP000735302">
    <property type="component" value="Unassembled WGS sequence"/>
</dbReference>
<dbReference type="EMBL" id="BLXT01000981">
    <property type="protein sequence ID" value="GFN82493.1"/>
    <property type="molecule type" value="Genomic_DNA"/>
</dbReference>
<sequence>MTSRDKRVKNHNCTEVSESPYKRKTSCYQRGHRLFQHELISTEPAQTPPHPPDVDKGSATNEFWASNTDVSSDSRNCLKAKKTKKKALEKKRQTSVCPAEKRQEADSGEQKKATADDSGGHYCEEQQLPPQLQAAEFEAVELQQASKALQGEDEKKEVQTLKDKVSERKQTFREMEENLPHKNGFIYKKDYETFKLTVSYIIVAFAFIAGFIVNSRWADAALNFLLVWYYCTLTIRESILIVNGSRPDGYTYEQFRFQNILFAMYISFVAVLQYYYQSGCLYRLRALGQSHEMDITVEGFMSWMWKGLSFVLPFIYFGYVLALSIIHFILFVGNISTVSLVVWNKFKSDGFQIPYLRNKYKFGIGNLLSQGHAHSE</sequence>
<feature type="transmembrane region" description="Helical" evidence="8">
    <location>
        <begin position="225"/>
        <end position="245"/>
    </location>
</feature>
<organism evidence="9 10">
    <name type="scientific">Plakobranchus ocellatus</name>
    <dbReference type="NCBI Taxonomy" id="259542"/>
    <lineage>
        <taxon>Eukaryota</taxon>
        <taxon>Metazoa</taxon>
        <taxon>Spiralia</taxon>
        <taxon>Lophotrochozoa</taxon>
        <taxon>Mollusca</taxon>
        <taxon>Gastropoda</taxon>
        <taxon>Heterobranchia</taxon>
        <taxon>Euthyneura</taxon>
        <taxon>Panpulmonata</taxon>
        <taxon>Sacoglossa</taxon>
        <taxon>Placobranchoidea</taxon>
        <taxon>Plakobranchidae</taxon>
        <taxon>Plakobranchus</taxon>
    </lineage>
</organism>
<evidence type="ECO:0000256" key="8">
    <source>
        <dbReference type="SAM" id="Phobius"/>
    </source>
</evidence>
<name>A0AAV3YKD4_9GAST</name>
<feature type="compositionally biased region" description="Basic and acidic residues" evidence="7">
    <location>
        <begin position="99"/>
        <end position="124"/>
    </location>
</feature>
<keyword evidence="4 8" id="KW-1133">Transmembrane helix</keyword>
<keyword evidence="5 8" id="KW-0472">Membrane</keyword>
<comment type="subcellular location">
    <subcellularLocation>
        <location evidence="1">Membrane</location>
        <topology evidence="1">Multi-pass membrane protein</topology>
    </subcellularLocation>
</comment>
<feature type="compositionally biased region" description="Basic residues" evidence="7">
    <location>
        <begin position="1"/>
        <end position="10"/>
    </location>
</feature>
<feature type="region of interest" description="Disordered" evidence="7">
    <location>
        <begin position="1"/>
        <end position="24"/>
    </location>
</feature>
<evidence type="ECO:0000256" key="7">
    <source>
        <dbReference type="SAM" id="MobiDB-lite"/>
    </source>
</evidence>
<reference evidence="9 10" key="1">
    <citation type="journal article" date="2021" name="Elife">
        <title>Chloroplast acquisition without the gene transfer in kleptoplastic sea slugs, Plakobranchus ocellatus.</title>
        <authorList>
            <person name="Maeda T."/>
            <person name="Takahashi S."/>
            <person name="Yoshida T."/>
            <person name="Shimamura S."/>
            <person name="Takaki Y."/>
            <person name="Nagai Y."/>
            <person name="Toyoda A."/>
            <person name="Suzuki Y."/>
            <person name="Arimoto A."/>
            <person name="Ishii H."/>
            <person name="Satoh N."/>
            <person name="Nishiyama T."/>
            <person name="Hasebe M."/>
            <person name="Maruyama T."/>
            <person name="Minagawa J."/>
            <person name="Obokata J."/>
            <person name="Shigenobu S."/>
        </authorList>
    </citation>
    <scope>NUCLEOTIDE SEQUENCE [LARGE SCALE GENOMIC DNA]</scope>
</reference>
<keyword evidence="6" id="KW-0175">Coiled coil</keyword>
<dbReference type="PANTHER" id="PTHR21433">
    <property type="entry name" value="TRANSMEMBRANE PROTEIN INDUCED BY TUMOR NECROSIS FACTOR ALPHA"/>
    <property type="match status" value="1"/>
</dbReference>